<dbReference type="SMART" id="SM00421">
    <property type="entry name" value="HTH_LUXR"/>
    <property type="match status" value="1"/>
</dbReference>
<evidence type="ECO:0000259" key="5">
    <source>
        <dbReference type="PROSITE" id="PS50043"/>
    </source>
</evidence>
<feature type="modified residue" description="4-aspartylphosphate" evidence="3">
    <location>
        <position position="59"/>
    </location>
</feature>
<keyword evidence="8" id="KW-1185">Reference proteome</keyword>
<dbReference type="STRING" id="460265.Mnod_3782"/>
<dbReference type="SUPFAM" id="SSF52172">
    <property type="entry name" value="CheY-like"/>
    <property type="match status" value="1"/>
</dbReference>
<dbReference type="CDD" id="cd17535">
    <property type="entry name" value="REC_NarL-like"/>
    <property type="match status" value="1"/>
</dbReference>
<dbReference type="Gene3D" id="1.10.10.10">
    <property type="entry name" value="Winged helix-like DNA-binding domain superfamily/Winged helix DNA-binding domain"/>
    <property type="match status" value="1"/>
</dbReference>
<dbReference type="InterPro" id="IPR016032">
    <property type="entry name" value="Sig_transdc_resp-reg_C-effctor"/>
</dbReference>
<dbReference type="CDD" id="cd06170">
    <property type="entry name" value="LuxR_C_like"/>
    <property type="match status" value="1"/>
</dbReference>
<dbReference type="eggNOG" id="COG2197">
    <property type="taxonomic scope" value="Bacteria"/>
</dbReference>
<dbReference type="PANTHER" id="PTHR45566:SF1">
    <property type="entry name" value="HTH-TYPE TRANSCRIPTIONAL REGULATOR YHJB-RELATED"/>
    <property type="match status" value="1"/>
</dbReference>
<sequence>MTYEAGTALVADDDELFRVALKSILRERLGYGDVIEAGSLDEALDRLGTEEDISVALFDLSMPGVESPANLRAVRECFPNTRVAVVSGSKRRRDILMAFDAGVHGYVPKSLGLAELTKALRAIAEGTIYAPQLLAEISADPDNRSDLPDSGPNPKPKGTAELTRRQRDVLALLVQGKSNKEIARALNLGEGTVKVHMAALFRTLGVSTRAAAAAAGSKLLSDT</sequence>
<dbReference type="PROSITE" id="PS50043">
    <property type="entry name" value="HTH_LUXR_2"/>
    <property type="match status" value="1"/>
</dbReference>
<dbReference type="Gene3D" id="3.40.50.2300">
    <property type="match status" value="1"/>
</dbReference>
<dbReference type="SMART" id="SM00448">
    <property type="entry name" value="REC"/>
    <property type="match status" value="1"/>
</dbReference>
<name>B8IRE8_METNO</name>
<proteinExistence type="predicted"/>
<dbReference type="InterPro" id="IPR000792">
    <property type="entry name" value="Tscrpt_reg_LuxR_C"/>
</dbReference>
<feature type="domain" description="HTH luxR-type" evidence="5">
    <location>
        <begin position="155"/>
        <end position="220"/>
    </location>
</feature>
<dbReference type="RefSeq" id="WP_015930344.1">
    <property type="nucleotide sequence ID" value="NC_011894.1"/>
</dbReference>
<dbReference type="InterPro" id="IPR011006">
    <property type="entry name" value="CheY-like_superfamily"/>
</dbReference>
<feature type="domain" description="Response regulatory" evidence="6">
    <location>
        <begin position="7"/>
        <end position="124"/>
    </location>
</feature>
<dbReference type="OrthoDB" id="9805444at2"/>
<gene>
    <name evidence="7" type="ordered locus">Mnod_3782</name>
</gene>
<dbReference type="GO" id="GO:0003677">
    <property type="term" value="F:DNA binding"/>
    <property type="evidence" value="ECO:0007669"/>
    <property type="project" value="UniProtKB-KW"/>
</dbReference>
<dbReference type="Proteomes" id="UP000008207">
    <property type="component" value="Chromosome"/>
</dbReference>
<dbReference type="Pfam" id="PF00072">
    <property type="entry name" value="Response_reg"/>
    <property type="match status" value="1"/>
</dbReference>
<dbReference type="Pfam" id="PF00196">
    <property type="entry name" value="GerE"/>
    <property type="match status" value="1"/>
</dbReference>
<accession>B8IRE8</accession>
<dbReference type="AlphaFoldDB" id="B8IRE8"/>
<dbReference type="InterPro" id="IPR036388">
    <property type="entry name" value="WH-like_DNA-bd_sf"/>
</dbReference>
<dbReference type="EMBL" id="CP001349">
    <property type="protein sequence ID" value="ACL58688.1"/>
    <property type="molecule type" value="Genomic_DNA"/>
</dbReference>
<dbReference type="PRINTS" id="PR00038">
    <property type="entry name" value="HTHLUXR"/>
</dbReference>
<reference evidence="7 8" key="1">
    <citation type="submission" date="2009-01" db="EMBL/GenBank/DDBJ databases">
        <title>Complete sequence of chromosome of Methylobacterium nodulans ORS 2060.</title>
        <authorList>
            <consortium name="US DOE Joint Genome Institute"/>
            <person name="Lucas S."/>
            <person name="Copeland A."/>
            <person name="Lapidus A."/>
            <person name="Glavina del Rio T."/>
            <person name="Dalin E."/>
            <person name="Tice H."/>
            <person name="Bruce D."/>
            <person name="Goodwin L."/>
            <person name="Pitluck S."/>
            <person name="Sims D."/>
            <person name="Brettin T."/>
            <person name="Detter J.C."/>
            <person name="Han C."/>
            <person name="Larimer F."/>
            <person name="Land M."/>
            <person name="Hauser L."/>
            <person name="Kyrpides N."/>
            <person name="Ivanova N."/>
            <person name="Marx C.J."/>
            <person name="Richardson P."/>
        </authorList>
    </citation>
    <scope>NUCLEOTIDE SEQUENCE [LARGE SCALE GENOMIC DNA]</scope>
    <source>
        <strain evidence="8">LMG 21967 / CNCM I-2342 / ORS 2060</strain>
    </source>
</reference>
<protein>
    <submittedName>
        <fullName evidence="7">Two component transcriptional regulator, LuxR family</fullName>
    </submittedName>
</protein>
<evidence type="ECO:0000256" key="1">
    <source>
        <dbReference type="ARBA" id="ARBA00022553"/>
    </source>
</evidence>
<evidence type="ECO:0000313" key="8">
    <source>
        <dbReference type="Proteomes" id="UP000008207"/>
    </source>
</evidence>
<organism evidence="7 8">
    <name type="scientific">Methylobacterium nodulans (strain LMG 21967 / CNCM I-2342 / ORS 2060)</name>
    <dbReference type="NCBI Taxonomy" id="460265"/>
    <lineage>
        <taxon>Bacteria</taxon>
        <taxon>Pseudomonadati</taxon>
        <taxon>Pseudomonadota</taxon>
        <taxon>Alphaproteobacteria</taxon>
        <taxon>Hyphomicrobiales</taxon>
        <taxon>Methylobacteriaceae</taxon>
        <taxon>Methylobacterium</taxon>
    </lineage>
</organism>
<dbReference type="InterPro" id="IPR051015">
    <property type="entry name" value="EvgA-like"/>
</dbReference>
<dbReference type="GO" id="GO:0000160">
    <property type="term" value="P:phosphorelay signal transduction system"/>
    <property type="evidence" value="ECO:0007669"/>
    <property type="project" value="InterPro"/>
</dbReference>
<feature type="region of interest" description="Disordered" evidence="4">
    <location>
        <begin position="140"/>
        <end position="162"/>
    </location>
</feature>
<evidence type="ECO:0000256" key="2">
    <source>
        <dbReference type="ARBA" id="ARBA00023125"/>
    </source>
</evidence>
<dbReference type="InterPro" id="IPR001789">
    <property type="entry name" value="Sig_transdc_resp-reg_receiver"/>
</dbReference>
<evidence type="ECO:0000313" key="7">
    <source>
        <dbReference type="EMBL" id="ACL58688.1"/>
    </source>
</evidence>
<dbReference type="KEGG" id="mno:Mnod_3782"/>
<dbReference type="PROSITE" id="PS50110">
    <property type="entry name" value="RESPONSE_REGULATORY"/>
    <property type="match status" value="1"/>
</dbReference>
<dbReference type="InterPro" id="IPR058245">
    <property type="entry name" value="NreC/VraR/RcsB-like_REC"/>
</dbReference>
<dbReference type="GO" id="GO:0006355">
    <property type="term" value="P:regulation of DNA-templated transcription"/>
    <property type="evidence" value="ECO:0007669"/>
    <property type="project" value="InterPro"/>
</dbReference>
<evidence type="ECO:0000256" key="4">
    <source>
        <dbReference type="SAM" id="MobiDB-lite"/>
    </source>
</evidence>
<keyword evidence="2" id="KW-0238">DNA-binding</keyword>
<dbReference type="HOGENOM" id="CLU_000445_90_8_5"/>
<evidence type="ECO:0000256" key="3">
    <source>
        <dbReference type="PROSITE-ProRule" id="PRU00169"/>
    </source>
</evidence>
<dbReference type="SUPFAM" id="SSF46894">
    <property type="entry name" value="C-terminal effector domain of the bipartite response regulators"/>
    <property type="match status" value="1"/>
</dbReference>
<evidence type="ECO:0000259" key="6">
    <source>
        <dbReference type="PROSITE" id="PS50110"/>
    </source>
</evidence>
<dbReference type="PANTHER" id="PTHR45566">
    <property type="entry name" value="HTH-TYPE TRANSCRIPTIONAL REGULATOR YHJB-RELATED"/>
    <property type="match status" value="1"/>
</dbReference>
<keyword evidence="1 3" id="KW-0597">Phosphoprotein</keyword>